<dbReference type="InterPro" id="IPR023631">
    <property type="entry name" value="Amidase_dom"/>
</dbReference>
<name>A0A7C8N8U7_9PEZI</name>
<dbReference type="PANTHER" id="PTHR42678">
    <property type="entry name" value="AMIDASE"/>
    <property type="match status" value="1"/>
</dbReference>
<gene>
    <name evidence="3" type="ORF">GQX73_g2402</name>
</gene>
<dbReference type="OrthoDB" id="566138at2759"/>
<feature type="domain" description="Amidase" evidence="2">
    <location>
        <begin position="3"/>
        <end position="345"/>
    </location>
</feature>
<proteinExistence type="predicted"/>
<dbReference type="PANTHER" id="PTHR42678:SF34">
    <property type="entry name" value="OS04G0183300 PROTEIN"/>
    <property type="match status" value="1"/>
</dbReference>
<dbReference type="Pfam" id="PF01425">
    <property type="entry name" value="Amidase"/>
    <property type="match status" value="1"/>
</dbReference>
<evidence type="ECO:0000313" key="3">
    <source>
        <dbReference type="EMBL" id="KAF2971196.1"/>
    </source>
</evidence>
<comment type="caution">
    <text evidence="3">The sequence shown here is derived from an EMBL/GenBank/DDBJ whole genome shotgun (WGS) entry which is preliminary data.</text>
</comment>
<evidence type="ECO:0000313" key="4">
    <source>
        <dbReference type="Proteomes" id="UP000481858"/>
    </source>
</evidence>
<feature type="region of interest" description="Disordered" evidence="1">
    <location>
        <begin position="65"/>
        <end position="84"/>
    </location>
</feature>
<dbReference type="EMBL" id="WUBL01000015">
    <property type="protein sequence ID" value="KAF2971196.1"/>
    <property type="molecule type" value="Genomic_DNA"/>
</dbReference>
<dbReference type="InParanoid" id="A0A7C8N8U7"/>
<accession>A0A7C8N8U7</accession>
<keyword evidence="4" id="KW-1185">Reference proteome</keyword>
<dbReference type="AlphaFoldDB" id="A0A7C8N8U7"/>
<dbReference type="SUPFAM" id="SSF75304">
    <property type="entry name" value="Amidase signature (AS) enzymes"/>
    <property type="match status" value="1"/>
</dbReference>
<dbReference type="Proteomes" id="UP000481858">
    <property type="component" value="Unassembled WGS sequence"/>
</dbReference>
<reference evidence="3 4" key="1">
    <citation type="submission" date="2019-12" db="EMBL/GenBank/DDBJ databases">
        <title>Draft genome sequence of the ascomycete Xylaria multiplex DSM 110363.</title>
        <authorList>
            <person name="Buettner E."/>
            <person name="Kellner H."/>
        </authorList>
    </citation>
    <scope>NUCLEOTIDE SEQUENCE [LARGE SCALE GENOMIC DNA]</scope>
    <source>
        <strain evidence="3 4">DSM 110363</strain>
    </source>
</reference>
<organism evidence="3 4">
    <name type="scientific">Xylaria multiplex</name>
    <dbReference type="NCBI Taxonomy" id="323545"/>
    <lineage>
        <taxon>Eukaryota</taxon>
        <taxon>Fungi</taxon>
        <taxon>Dikarya</taxon>
        <taxon>Ascomycota</taxon>
        <taxon>Pezizomycotina</taxon>
        <taxon>Sordariomycetes</taxon>
        <taxon>Xylariomycetidae</taxon>
        <taxon>Xylariales</taxon>
        <taxon>Xylariaceae</taxon>
        <taxon>Xylaria</taxon>
    </lineage>
</organism>
<dbReference type="InterPro" id="IPR036928">
    <property type="entry name" value="AS_sf"/>
</dbReference>
<evidence type="ECO:0000256" key="1">
    <source>
        <dbReference type="SAM" id="MobiDB-lite"/>
    </source>
</evidence>
<sequence>MSMSTTWGSLSLAGTHSQRNARIVDILRDAGAIILAKASISGWFRGVNLPSGWCAVTGQSQSPYVSGGFKSDDSPSGHSNPAGSSSGSAIGVAVGFAPISIGAESSGSLMMPACRAALYSIKPTIAIVPSDGCLSISLHHNILGPIAKSARDIADLLDVIVDSTQTHVPQGSYTAALTGKWDNIRVGVLDAEEWMLGLPIIKPVKEIDEQLFSGWKVAYKLLEENAARFEKVQLISLDEATAHSTKDITNLAKHDFRGLLAEYLSTIPDAPIHNIDNLIKFNQDNGQDEMPPYANNQDIFLAIQSFNMPDPEYNKILKFGRQMSRQNGIDKVMKEHDVNIIIAPSDSQLFIIAALAAYPIASVPFSNVDFEGNNRPFGLFAIATAHQDALLVEFMSVWEAVAPVRQPPLRLGFE</sequence>
<protein>
    <recommendedName>
        <fullName evidence="2">Amidase domain-containing protein</fullName>
    </recommendedName>
</protein>
<evidence type="ECO:0000259" key="2">
    <source>
        <dbReference type="Pfam" id="PF01425"/>
    </source>
</evidence>
<dbReference type="Gene3D" id="3.90.1300.10">
    <property type="entry name" value="Amidase signature (AS) domain"/>
    <property type="match status" value="1"/>
</dbReference>